<accession>A0ABP7MF22</accession>
<protein>
    <submittedName>
        <fullName evidence="2">Uncharacterized protein</fullName>
    </submittedName>
</protein>
<comment type="caution">
    <text evidence="2">The sequence shown here is derived from an EMBL/GenBank/DDBJ whole genome shotgun (WGS) entry which is preliminary data.</text>
</comment>
<dbReference type="EMBL" id="BAABDH010000003">
    <property type="protein sequence ID" value="GAA3919934.1"/>
    <property type="molecule type" value="Genomic_DNA"/>
</dbReference>
<dbReference type="Proteomes" id="UP001499909">
    <property type="component" value="Unassembled WGS sequence"/>
</dbReference>
<evidence type="ECO:0000256" key="1">
    <source>
        <dbReference type="SAM" id="MobiDB-lite"/>
    </source>
</evidence>
<feature type="compositionally biased region" description="Low complexity" evidence="1">
    <location>
        <begin position="1"/>
        <end position="23"/>
    </location>
</feature>
<evidence type="ECO:0000313" key="2">
    <source>
        <dbReference type="EMBL" id="GAA3919934.1"/>
    </source>
</evidence>
<gene>
    <name evidence="2" type="ORF">GCM10022406_02980</name>
</gene>
<name>A0ABP7MF22_9BACT</name>
<organism evidence="2 3">
    <name type="scientific">Hymenobacter algoricola</name>
    <dbReference type="NCBI Taxonomy" id="486267"/>
    <lineage>
        <taxon>Bacteria</taxon>
        <taxon>Pseudomonadati</taxon>
        <taxon>Bacteroidota</taxon>
        <taxon>Cytophagia</taxon>
        <taxon>Cytophagales</taxon>
        <taxon>Hymenobacteraceae</taxon>
        <taxon>Hymenobacter</taxon>
    </lineage>
</organism>
<evidence type="ECO:0000313" key="3">
    <source>
        <dbReference type="Proteomes" id="UP001499909"/>
    </source>
</evidence>
<feature type="region of interest" description="Disordered" evidence="1">
    <location>
        <begin position="1"/>
        <end position="28"/>
    </location>
</feature>
<sequence length="77" mass="8427">MAGRNAAVWAEAGAARSRAAASEPAERKRKTRFFIERKAKQWTRRRAGSTSSARPGVYAIYGVDARFLPTPCAPGPY</sequence>
<reference evidence="3" key="1">
    <citation type="journal article" date="2019" name="Int. J. Syst. Evol. Microbiol.">
        <title>The Global Catalogue of Microorganisms (GCM) 10K type strain sequencing project: providing services to taxonomists for standard genome sequencing and annotation.</title>
        <authorList>
            <consortium name="The Broad Institute Genomics Platform"/>
            <consortium name="The Broad Institute Genome Sequencing Center for Infectious Disease"/>
            <person name="Wu L."/>
            <person name="Ma J."/>
        </authorList>
    </citation>
    <scope>NUCLEOTIDE SEQUENCE [LARGE SCALE GENOMIC DNA]</scope>
    <source>
        <strain evidence="3">JCM 17214</strain>
    </source>
</reference>
<keyword evidence="3" id="KW-1185">Reference proteome</keyword>
<proteinExistence type="predicted"/>